<accession>A0A2W4DVT3</accession>
<name>A0A2W4DVT3_9HYPH</name>
<reference evidence="1 2" key="1">
    <citation type="journal article" date="2018" name="Sci. Rep.">
        <title>Rhizobium tumorigenes sp. nov., a novel plant tumorigenic bacterium isolated from cane gall tumors on thornless blackberry.</title>
        <authorList>
            <person name="Kuzmanovi N."/>
            <person name="Smalla K."/>
            <person name="Gronow S."/>
            <person name="PuBawska J."/>
        </authorList>
    </citation>
    <scope>NUCLEOTIDE SEQUENCE [LARGE SCALE GENOMIC DNA]</scope>
    <source>
        <strain evidence="1 2">CCBAU 85046</strain>
    </source>
</reference>
<comment type="caution">
    <text evidence="1">The sequence shown here is derived from an EMBL/GenBank/DDBJ whole genome shotgun (WGS) entry which is preliminary data.</text>
</comment>
<protein>
    <recommendedName>
        <fullName evidence="3">PIN domain-containing protein</fullName>
    </recommendedName>
</protein>
<gene>
    <name evidence="1" type="ORF">CPY51_30555</name>
</gene>
<organism evidence="1 2">
    <name type="scientific">Rhizobium tubonense</name>
    <dbReference type="NCBI Taxonomy" id="484088"/>
    <lineage>
        <taxon>Bacteria</taxon>
        <taxon>Pseudomonadati</taxon>
        <taxon>Pseudomonadota</taxon>
        <taxon>Alphaproteobacteria</taxon>
        <taxon>Hyphomicrobiales</taxon>
        <taxon>Rhizobiaceae</taxon>
        <taxon>Rhizobium/Agrobacterium group</taxon>
        <taxon>Rhizobium</taxon>
    </lineage>
</organism>
<keyword evidence="2" id="KW-1185">Reference proteome</keyword>
<dbReference type="Proteomes" id="UP000248925">
    <property type="component" value="Unassembled WGS sequence"/>
</dbReference>
<evidence type="ECO:0000313" key="1">
    <source>
        <dbReference type="EMBL" id="PZM08086.1"/>
    </source>
</evidence>
<evidence type="ECO:0000313" key="2">
    <source>
        <dbReference type="Proteomes" id="UP000248925"/>
    </source>
</evidence>
<evidence type="ECO:0008006" key="3">
    <source>
        <dbReference type="Google" id="ProtNLM"/>
    </source>
</evidence>
<dbReference type="AlphaFoldDB" id="A0A2W4DVT3"/>
<sequence>MDSYSTVVFIDTMVVLESHPLAQLPWQEIDIAGPILLLVLPQVQSEIDKRKRDGRLAERARAFSRLIAPSVVERKPVRIADKRVVVDIALAACDPVDYERLDLDRNEGDHRVVGQMLNVRGIDLARSILISHDVNPIAVAIRHDLRTLLLPEHWLLPPEMGAKEKENLRLKAEVKDLKRNQPEIKLTLEVELPDDFKALIVSPLDEHEHYDLANAVRARFVVDRPEDHQDRHIPDFIAGFSGDGSHRKYRDETIPSWVKQLSASLQTISNQLRFTITIENVGPVTANGLVAEVTIGGGRFDTVFHASDVGAPRPPKRQNIFAIPVPNHMPFPRNPGDHELHWGVKPGRSPYGELHCKEFRQGRRVDVVAFMEVQPLATNDLSIAVRVTASNLHGDVQETWAKTLAIRKAHFSELFDTGKLRFLGDYPLKERLQTAAGTRDRSWIRFPERE</sequence>
<dbReference type="EMBL" id="PCDP01000076">
    <property type="protein sequence ID" value="PZM08086.1"/>
    <property type="molecule type" value="Genomic_DNA"/>
</dbReference>
<proteinExistence type="predicted"/>